<dbReference type="InterPro" id="IPR036008">
    <property type="entry name" value="Aconitase_4Fe-4S_dom"/>
</dbReference>
<gene>
    <name evidence="10" type="ORF">LENED_000298</name>
</gene>
<dbReference type="GO" id="GO:0005525">
    <property type="term" value="F:GTP binding"/>
    <property type="evidence" value="ECO:0007669"/>
    <property type="project" value="UniProtKB-KW"/>
</dbReference>
<dbReference type="InterPro" id="IPR001030">
    <property type="entry name" value="Acoase/IPM_deHydtase_lsu_aba"/>
</dbReference>
<dbReference type="GO" id="GO:0046872">
    <property type="term" value="F:metal ion binding"/>
    <property type="evidence" value="ECO:0007669"/>
    <property type="project" value="UniProtKB-KW"/>
</dbReference>
<evidence type="ECO:0000259" key="9">
    <source>
        <dbReference type="Pfam" id="PF00330"/>
    </source>
</evidence>
<dbReference type="InterPro" id="IPR027417">
    <property type="entry name" value="P-loop_NTPase"/>
</dbReference>
<name>A0A1Q3DVF9_LENED</name>
<evidence type="ECO:0000256" key="3">
    <source>
        <dbReference type="ARBA" id="ARBA00023004"/>
    </source>
</evidence>
<evidence type="ECO:0000313" key="11">
    <source>
        <dbReference type="Proteomes" id="UP000188533"/>
    </source>
</evidence>
<keyword evidence="3" id="KW-0408">Iron</keyword>
<reference evidence="10 11" key="1">
    <citation type="submission" date="2016-08" db="EMBL/GenBank/DDBJ databases">
        <authorList>
            <consortium name="Lentinula edodes genome sequencing consortium"/>
            <person name="Sakamoto Y."/>
            <person name="Nakade K."/>
            <person name="Sato S."/>
            <person name="Yoshida Y."/>
            <person name="Miyazaki K."/>
            <person name="Natsume S."/>
            <person name="Konno N."/>
        </authorList>
    </citation>
    <scope>NUCLEOTIDE SEQUENCE [LARGE SCALE GENOMIC DNA]</scope>
    <source>
        <strain evidence="10 11">NBRC 111202</strain>
    </source>
</reference>
<dbReference type="AlphaFoldDB" id="A0A1Q3DVF9"/>
<dbReference type="GO" id="GO:0003924">
    <property type="term" value="F:GTPase activity"/>
    <property type="evidence" value="ECO:0007669"/>
    <property type="project" value="InterPro"/>
</dbReference>
<dbReference type="InterPro" id="IPR015931">
    <property type="entry name" value="Acnase/IPM_dHydase_lsu_aba_1/3"/>
</dbReference>
<dbReference type="GO" id="GO:0005834">
    <property type="term" value="C:heterotrimeric G-protein complex"/>
    <property type="evidence" value="ECO:0007669"/>
    <property type="project" value="TreeGrafter"/>
</dbReference>
<evidence type="ECO:0000256" key="4">
    <source>
        <dbReference type="ARBA" id="ARBA00023014"/>
    </source>
</evidence>
<dbReference type="Proteomes" id="UP000188533">
    <property type="component" value="Unassembled WGS sequence"/>
</dbReference>
<feature type="binding site" evidence="8">
    <location>
        <position position="169"/>
    </location>
    <ligand>
        <name>Mg(2+)</name>
        <dbReference type="ChEBI" id="CHEBI:18420"/>
    </ligand>
</feature>
<evidence type="ECO:0000256" key="8">
    <source>
        <dbReference type="PIRSR" id="PIRSR601019-2"/>
    </source>
</evidence>
<dbReference type="Gene3D" id="1.10.400.10">
    <property type="entry name" value="GI Alpha 1, domain 2-like"/>
    <property type="match status" value="1"/>
</dbReference>
<dbReference type="Gene3D" id="3.40.50.300">
    <property type="entry name" value="P-loop containing nucleotide triphosphate hydrolases"/>
    <property type="match status" value="1"/>
</dbReference>
<sequence length="186" mass="19942">MLSGSSSTSVGGSGSETGSLASLRALCFGAYVVLSSTKDFAMLNAQGKCKLNTRSEVPSLVKRHHTQNLRLKRQGVGMEARMSICNMSIEAGAHAGVIAPDELTFSVIIRFPLKAKVGIALLLTGKHSTDPMPSLISKSAVYYFNSIDRMSGPGYMSSDQDILRSRVKTTGITETTFKVGELTYKL</sequence>
<keyword evidence="6" id="KW-0807">Transducer</keyword>
<proteinExistence type="predicted"/>
<keyword evidence="5 7" id="KW-0342">GTP-binding</keyword>
<evidence type="ECO:0000256" key="6">
    <source>
        <dbReference type="ARBA" id="ARBA00023224"/>
    </source>
</evidence>
<dbReference type="GO" id="GO:0007188">
    <property type="term" value="P:adenylate cyclase-modulating G protein-coupled receptor signaling pathway"/>
    <property type="evidence" value="ECO:0007669"/>
    <property type="project" value="TreeGrafter"/>
</dbReference>
<dbReference type="InterPro" id="IPR011025">
    <property type="entry name" value="GproteinA_insert"/>
</dbReference>
<dbReference type="InterPro" id="IPR001019">
    <property type="entry name" value="Gprotein_alpha_su"/>
</dbReference>
<dbReference type="STRING" id="5353.A0A1Q3DVF9"/>
<dbReference type="EMBL" id="BDGU01000005">
    <property type="protein sequence ID" value="GAV98885.1"/>
    <property type="molecule type" value="Genomic_DNA"/>
</dbReference>
<dbReference type="GO" id="GO:0001664">
    <property type="term" value="F:G protein-coupled receptor binding"/>
    <property type="evidence" value="ECO:0007669"/>
    <property type="project" value="TreeGrafter"/>
</dbReference>
<keyword evidence="8" id="KW-0460">Magnesium</keyword>
<feature type="binding site" evidence="7">
    <location>
        <begin position="163"/>
        <end position="169"/>
    </location>
    <ligand>
        <name>GTP</name>
        <dbReference type="ChEBI" id="CHEBI:37565"/>
    </ligand>
</feature>
<dbReference type="Pfam" id="PF00330">
    <property type="entry name" value="Aconitase"/>
    <property type="match status" value="1"/>
</dbReference>
<dbReference type="SUPFAM" id="SSF47895">
    <property type="entry name" value="Transducin (alpha subunit), insertion domain"/>
    <property type="match status" value="1"/>
</dbReference>
<dbReference type="GO" id="GO:0031683">
    <property type="term" value="F:G-protein beta/gamma-subunit complex binding"/>
    <property type="evidence" value="ECO:0007669"/>
    <property type="project" value="InterPro"/>
</dbReference>
<comment type="caution">
    <text evidence="10">The sequence shown here is derived from an EMBL/GenBank/DDBJ whole genome shotgun (WGS) entry which is preliminary data.</text>
</comment>
<keyword evidence="2 7" id="KW-0547">Nucleotide-binding</keyword>
<evidence type="ECO:0000256" key="1">
    <source>
        <dbReference type="ARBA" id="ARBA00022723"/>
    </source>
</evidence>
<evidence type="ECO:0000256" key="7">
    <source>
        <dbReference type="PIRSR" id="PIRSR601019-1"/>
    </source>
</evidence>
<accession>A0A1Q3DVF9</accession>
<dbReference type="PANTHER" id="PTHR10218">
    <property type="entry name" value="GTP-BINDING PROTEIN ALPHA SUBUNIT"/>
    <property type="match status" value="1"/>
</dbReference>
<dbReference type="SUPFAM" id="SSF53732">
    <property type="entry name" value="Aconitase iron-sulfur domain"/>
    <property type="match status" value="1"/>
</dbReference>
<organism evidence="10 11">
    <name type="scientific">Lentinula edodes</name>
    <name type="common">Shiitake mushroom</name>
    <name type="synonym">Lentinus edodes</name>
    <dbReference type="NCBI Taxonomy" id="5353"/>
    <lineage>
        <taxon>Eukaryota</taxon>
        <taxon>Fungi</taxon>
        <taxon>Dikarya</taxon>
        <taxon>Basidiomycota</taxon>
        <taxon>Agaricomycotina</taxon>
        <taxon>Agaricomycetes</taxon>
        <taxon>Agaricomycetidae</taxon>
        <taxon>Agaricales</taxon>
        <taxon>Marasmiineae</taxon>
        <taxon>Omphalotaceae</taxon>
        <taxon>Lentinula</taxon>
    </lineage>
</organism>
<dbReference type="PANTHER" id="PTHR10218:SF302">
    <property type="entry name" value="GUANINE NUCLEOTIDE-BINDING PROTEIN ALPHA-5 SUBUNIT"/>
    <property type="match status" value="1"/>
</dbReference>
<keyword evidence="11" id="KW-1185">Reference proteome</keyword>
<keyword evidence="4" id="KW-0411">Iron-sulfur</keyword>
<evidence type="ECO:0000256" key="5">
    <source>
        <dbReference type="ARBA" id="ARBA00023134"/>
    </source>
</evidence>
<evidence type="ECO:0000313" key="10">
    <source>
        <dbReference type="EMBL" id="GAV98885.1"/>
    </source>
</evidence>
<dbReference type="GO" id="GO:0051536">
    <property type="term" value="F:iron-sulfur cluster binding"/>
    <property type="evidence" value="ECO:0007669"/>
    <property type="project" value="UniProtKB-KW"/>
</dbReference>
<reference evidence="10 11" key="2">
    <citation type="submission" date="2017-02" db="EMBL/GenBank/DDBJ databases">
        <title>A genome survey and senescence transcriptome analysis in Lentinula edodes.</title>
        <authorList>
            <person name="Sakamoto Y."/>
            <person name="Nakade K."/>
            <person name="Sato S."/>
            <person name="Yoshida Y."/>
            <person name="Miyazaki K."/>
            <person name="Natsume S."/>
            <person name="Konno N."/>
        </authorList>
    </citation>
    <scope>NUCLEOTIDE SEQUENCE [LARGE SCALE GENOMIC DNA]</scope>
    <source>
        <strain evidence="10 11">NBRC 111202</strain>
    </source>
</reference>
<evidence type="ECO:0000256" key="2">
    <source>
        <dbReference type="ARBA" id="ARBA00022741"/>
    </source>
</evidence>
<dbReference type="Gene3D" id="3.30.499.10">
    <property type="entry name" value="Aconitase, domain 3"/>
    <property type="match status" value="1"/>
</dbReference>
<protein>
    <submittedName>
        <fullName evidence="10">G protein alpha-subunit</fullName>
    </submittedName>
</protein>
<feature type="domain" description="Aconitase/3-isopropylmalate dehydratase large subunit alpha/beta/alpha" evidence="9">
    <location>
        <begin position="77"/>
        <end position="106"/>
    </location>
</feature>
<dbReference type="GO" id="GO:0005737">
    <property type="term" value="C:cytoplasm"/>
    <property type="evidence" value="ECO:0007669"/>
    <property type="project" value="TreeGrafter"/>
</dbReference>
<keyword evidence="1 8" id="KW-0479">Metal-binding</keyword>